<evidence type="ECO:0000259" key="2">
    <source>
        <dbReference type="Pfam" id="PF04389"/>
    </source>
</evidence>
<dbReference type="AlphaFoldDB" id="A0A2T0TF74"/>
<feature type="domain" description="Peptidase M28" evidence="2">
    <location>
        <begin position="319"/>
        <end position="535"/>
    </location>
</feature>
<dbReference type="GO" id="GO:0006508">
    <property type="term" value="P:proteolysis"/>
    <property type="evidence" value="ECO:0007669"/>
    <property type="project" value="InterPro"/>
</dbReference>
<comment type="caution">
    <text evidence="3">The sequence shown here is derived from an EMBL/GenBank/DDBJ whole genome shotgun (WGS) entry which is preliminary data.</text>
</comment>
<dbReference type="CDD" id="cd04820">
    <property type="entry name" value="PA_M28_1_1"/>
    <property type="match status" value="1"/>
</dbReference>
<reference evidence="3 4" key="1">
    <citation type="submission" date="2018-03" db="EMBL/GenBank/DDBJ databases">
        <title>Genomic Encyclopedia of Archaeal and Bacterial Type Strains, Phase II (KMG-II): from individual species to whole genera.</title>
        <authorList>
            <person name="Goeker M."/>
        </authorList>
    </citation>
    <scope>NUCLEOTIDE SEQUENCE [LARGE SCALE GENOMIC DNA]</scope>
    <source>
        <strain evidence="3 4">DSM 28354</strain>
    </source>
</reference>
<feature type="domain" description="PA" evidence="1">
    <location>
        <begin position="154"/>
        <end position="226"/>
    </location>
</feature>
<dbReference type="GO" id="GO:0008235">
    <property type="term" value="F:metalloexopeptidase activity"/>
    <property type="evidence" value="ECO:0007669"/>
    <property type="project" value="InterPro"/>
</dbReference>
<protein>
    <submittedName>
        <fullName evidence="3">PA domain-containing protein</fullName>
    </submittedName>
</protein>
<evidence type="ECO:0000313" key="4">
    <source>
        <dbReference type="Proteomes" id="UP000238375"/>
    </source>
</evidence>
<dbReference type="Gene3D" id="3.40.630.10">
    <property type="entry name" value="Zn peptidases"/>
    <property type="match status" value="2"/>
</dbReference>
<evidence type="ECO:0000259" key="1">
    <source>
        <dbReference type="Pfam" id="PF02225"/>
    </source>
</evidence>
<dbReference type="SUPFAM" id="SSF53187">
    <property type="entry name" value="Zn-dependent exopeptidases"/>
    <property type="match status" value="1"/>
</dbReference>
<organism evidence="3 4">
    <name type="scientific">Spirosoma oryzae</name>
    <dbReference type="NCBI Taxonomy" id="1469603"/>
    <lineage>
        <taxon>Bacteria</taxon>
        <taxon>Pseudomonadati</taxon>
        <taxon>Bacteroidota</taxon>
        <taxon>Cytophagia</taxon>
        <taxon>Cytophagales</taxon>
        <taxon>Cytophagaceae</taxon>
        <taxon>Spirosoma</taxon>
    </lineage>
</organism>
<proteinExistence type="predicted"/>
<accession>A0A2T0TF74</accession>
<dbReference type="InterPro" id="IPR045175">
    <property type="entry name" value="M28_fam"/>
</dbReference>
<dbReference type="PANTHER" id="PTHR12147">
    <property type="entry name" value="METALLOPEPTIDASE M28 FAMILY MEMBER"/>
    <property type="match status" value="1"/>
</dbReference>
<dbReference type="InterPro" id="IPR046450">
    <property type="entry name" value="PA_dom_sf"/>
</dbReference>
<sequence length="570" mass="62076">MIALYRKSYTENPFLNVRKPSILLLITALSISQLQAQTATDSLPVAIQKTARSVQPRNIEMHMRYLSDDKLKGRKPGSEGYAMAARYVEQQLKGFGFKPAGEKGTYRQAVPLRRAQVREDRSRLTFVRNGRELPMTYGKQYILSPNFGNETSDVSAPLVFMGYGIEAPELGHDDYKGVDVRGKIVVCVNGAPASFPSNERAYFGSAKAELAATHGAVGLLTFSLPSDVGSRIMAASPRARQATYRWTDARGKAQRTFPELRVVGSLSDSTARLLFDGASVPFLDAITQTRKGAITPVPLPLSVNAHTETEQNDGLIGENVVAVLPGSDPALKNEYVVYVSHLDHLGVGQPVKGDSIFNGAHDNASGTAINLETARLLASLPTAPRRSILFVGVTGEEMGLLGSDYFATNPTVPKDRIIANLTLDMPFFFHPLLDIVPYGAQHSSMGRSVNTAARFVGVKIAPDPIPEQAVFMRSDHFSFVRQGVPAIYIKSGSTTGDDRDGTKLNLAWRATIYHTPQDDMNQPFDWTAAGRHAQLQFLIGYLTAQADARPVWNTGDFFGTKFGPAAASRP</sequence>
<keyword evidence="4" id="KW-1185">Reference proteome</keyword>
<dbReference type="Proteomes" id="UP000238375">
    <property type="component" value="Unassembled WGS sequence"/>
</dbReference>
<dbReference type="Gene3D" id="3.50.30.30">
    <property type="match status" value="1"/>
</dbReference>
<dbReference type="InterPro" id="IPR007484">
    <property type="entry name" value="Peptidase_M28"/>
</dbReference>
<evidence type="ECO:0000313" key="3">
    <source>
        <dbReference type="EMBL" id="PRY44315.1"/>
    </source>
</evidence>
<dbReference type="InterPro" id="IPR003137">
    <property type="entry name" value="PA_domain"/>
</dbReference>
<name>A0A2T0TF74_9BACT</name>
<dbReference type="OrthoDB" id="1521787at2"/>
<dbReference type="EMBL" id="PVTE01000003">
    <property type="protein sequence ID" value="PRY44315.1"/>
    <property type="molecule type" value="Genomic_DNA"/>
</dbReference>
<dbReference type="Pfam" id="PF02225">
    <property type="entry name" value="PA"/>
    <property type="match status" value="1"/>
</dbReference>
<dbReference type="SUPFAM" id="SSF52025">
    <property type="entry name" value="PA domain"/>
    <property type="match status" value="1"/>
</dbReference>
<gene>
    <name evidence="3" type="ORF">CLV58_103285</name>
</gene>
<dbReference type="PANTHER" id="PTHR12147:SF26">
    <property type="entry name" value="PEPTIDASE M28 DOMAIN-CONTAINING PROTEIN"/>
    <property type="match status" value="1"/>
</dbReference>
<dbReference type="Pfam" id="PF04389">
    <property type="entry name" value="Peptidase_M28"/>
    <property type="match status" value="1"/>
</dbReference>